<organism evidence="5 6">
    <name type="scientific">Vibrio spartinae</name>
    <dbReference type="NCBI Taxonomy" id="1918945"/>
    <lineage>
        <taxon>Bacteria</taxon>
        <taxon>Pseudomonadati</taxon>
        <taxon>Pseudomonadota</taxon>
        <taxon>Gammaproteobacteria</taxon>
        <taxon>Vibrionales</taxon>
        <taxon>Vibrionaceae</taxon>
        <taxon>Vibrio</taxon>
    </lineage>
</organism>
<proteinExistence type="inferred from homology"/>
<name>A0A1N6M7M8_9VIBR</name>
<dbReference type="Pfam" id="PF14031">
    <property type="entry name" value="D-ser_dehydrat"/>
    <property type="match status" value="1"/>
</dbReference>
<evidence type="ECO:0000313" key="6">
    <source>
        <dbReference type="Proteomes" id="UP000184774"/>
    </source>
</evidence>
<dbReference type="AlphaFoldDB" id="A0A1N6M7M8"/>
<evidence type="ECO:0000313" key="4">
    <source>
        <dbReference type="EMBL" id="QMV14165.1"/>
    </source>
</evidence>
<dbReference type="SMART" id="SM01119">
    <property type="entry name" value="D-ser_dehydrat"/>
    <property type="match status" value="1"/>
</dbReference>
<reference evidence="4 7" key="3">
    <citation type="journal article" date="2020" name="J. Nat. Prod.">
        <title>Genomics-Metabolomics Profiling Disclosed Marine Vibrio spartinae 3.6 as a Producer of a New Branched Side Chain Prodigiosin.</title>
        <authorList>
            <person name="Vitale G.A."/>
            <person name="Sciarretta M."/>
            <person name="Palma Esposito F."/>
            <person name="January G.G."/>
            <person name="Giaccio M."/>
            <person name="Bunk B."/>
            <person name="Sproer C."/>
            <person name="Bajerski F."/>
            <person name="Power D."/>
            <person name="Festa C."/>
            <person name="Monti M.C."/>
            <person name="D'Auria M.V."/>
            <person name="de Pascale D."/>
        </authorList>
    </citation>
    <scope>NUCLEOTIDE SEQUENCE [LARGE SCALE GENOMIC DNA]</scope>
    <source>
        <strain evidence="4 7">3.6</strain>
    </source>
</reference>
<dbReference type="Gene3D" id="3.20.20.10">
    <property type="entry name" value="Alanine racemase"/>
    <property type="match status" value="1"/>
</dbReference>
<dbReference type="Pfam" id="PF01168">
    <property type="entry name" value="Ala_racemase_N"/>
    <property type="match status" value="1"/>
</dbReference>
<dbReference type="EMBL" id="CP046268">
    <property type="protein sequence ID" value="QMV14165.1"/>
    <property type="molecule type" value="Genomic_DNA"/>
</dbReference>
<dbReference type="InterPro" id="IPR042208">
    <property type="entry name" value="D-ser_dehydrat-like_sf"/>
</dbReference>
<gene>
    <name evidence="5" type="ORF">VSP9026_03186</name>
    <name evidence="4" type="ORF">Vspart_01417</name>
</gene>
<comment type="similarity">
    <text evidence="1">Belongs to the DSD1 family.</text>
</comment>
<dbReference type="PANTHER" id="PTHR28004">
    <property type="entry name" value="ZGC:162816-RELATED"/>
    <property type="match status" value="1"/>
</dbReference>
<evidence type="ECO:0000259" key="3">
    <source>
        <dbReference type="SMART" id="SM01119"/>
    </source>
</evidence>
<dbReference type="InterPro" id="IPR029066">
    <property type="entry name" value="PLP-binding_barrel"/>
</dbReference>
<dbReference type="PANTHER" id="PTHR28004:SF8">
    <property type="entry name" value="D-SERINE DEAMINASE"/>
    <property type="match status" value="1"/>
</dbReference>
<dbReference type="InterPro" id="IPR001608">
    <property type="entry name" value="Ala_racemase_N"/>
</dbReference>
<evidence type="ECO:0000313" key="5">
    <source>
        <dbReference type="EMBL" id="SIO95442.1"/>
    </source>
</evidence>
<reference evidence="5 6" key="1">
    <citation type="submission" date="2016-12" db="EMBL/GenBank/DDBJ databases">
        <authorList>
            <person name="Song W.-J."/>
            <person name="Kurnit D.M."/>
        </authorList>
    </citation>
    <scope>NUCLEOTIDE SEQUENCE [LARGE SCALE GENOMIC DNA]</scope>
    <source>
        <strain evidence="5 6">CECT 9026</strain>
    </source>
</reference>
<feature type="domain" description="D-serine dehydratase-like" evidence="3">
    <location>
        <begin position="296"/>
        <end position="394"/>
    </location>
</feature>
<reference evidence="4" key="2">
    <citation type="submission" date="2019-11" db="EMBL/GenBank/DDBJ databases">
        <authorList>
            <person name="January G."/>
            <person name="Bunk B."/>
        </authorList>
    </citation>
    <scope>NUCLEOTIDE SEQUENCE</scope>
    <source>
        <strain evidence="4">3.6</strain>
    </source>
</reference>
<accession>A0A1N6M7M8</accession>
<dbReference type="Gene3D" id="2.40.37.20">
    <property type="entry name" value="D-serine dehydratase-like domain"/>
    <property type="match status" value="1"/>
</dbReference>
<dbReference type="EC" id="4.1.2.42" evidence="5"/>
<dbReference type="OrthoDB" id="9811417at2"/>
<dbReference type="CDD" id="cd06818">
    <property type="entry name" value="PLPDE_III_cryptic_DSD"/>
    <property type="match status" value="1"/>
</dbReference>
<keyword evidence="7" id="KW-1185">Reference proteome</keyword>
<evidence type="ECO:0000313" key="7">
    <source>
        <dbReference type="Proteomes" id="UP000515264"/>
    </source>
</evidence>
<dbReference type="InterPro" id="IPR051466">
    <property type="entry name" value="D-amino_acid_metab_enzyme"/>
</dbReference>
<dbReference type="Proteomes" id="UP000184774">
    <property type="component" value="Unassembled WGS sequence"/>
</dbReference>
<dbReference type="RefSeq" id="WP_074373927.1">
    <property type="nucleotide sequence ID" value="NZ_AP024907.1"/>
</dbReference>
<keyword evidence="2 5" id="KW-0456">Lyase</keyword>
<evidence type="ECO:0000256" key="2">
    <source>
        <dbReference type="ARBA" id="ARBA00023239"/>
    </source>
</evidence>
<dbReference type="SUPFAM" id="SSF51419">
    <property type="entry name" value="PLP-binding barrel"/>
    <property type="match status" value="1"/>
</dbReference>
<evidence type="ECO:0000256" key="1">
    <source>
        <dbReference type="ARBA" id="ARBA00005323"/>
    </source>
</evidence>
<dbReference type="EMBL" id="FSSB01000018">
    <property type="protein sequence ID" value="SIO95442.1"/>
    <property type="molecule type" value="Genomic_DNA"/>
</dbReference>
<dbReference type="InterPro" id="IPR026956">
    <property type="entry name" value="D-ser_dehydrat-like_dom"/>
</dbReference>
<sequence length="407" mass="45365">MNKVNPTYLEKGHPINTAANVLREDVSLPALLLYKDRIENNIQWMKNFSEKYHVQLAPHAKTTMTPQIIKAQLSAGAWGMTVANPVQAQTAYHAGCQNILMANQLVGKANMSIIANMLETSSIQFYCVVDSVENVSALDTFFTEKSLTLNVLIELGAHHGRCGCRTEEQVNSVVRAINTSTSLRLSGVEFYEGVIHGDDEVTQVRNFIDWVLNIFTSDFFQSSIRAEHPLLTGAGSAWYDIVCEAFKEADLHPNVVPIIRPGCYVIHDMGIYEDSQTQIMLRNAQCQASHTTLQSAMELWAYVLSIPEPGVAIVGFGKRDVAFDAGLPTPLTYYHVGDQTPIAIHSGTCVVKDIMDQHAFMTFDIDLQVGDMMSFGTSHPCLTFDKWREIAVVDESLNIIDRYNTYF</sequence>
<protein>
    <submittedName>
        <fullName evidence="5">D-threonine aldolase</fullName>
        <ecNumber evidence="5">4.1.2.42</ecNumber>
    </submittedName>
</protein>
<dbReference type="GO" id="GO:0043876">
    <property type="term" value="F:D-threonine aldolase activity"/>
    <property type="evidence" value="ECO:0007669"/>
    <property type="project" value="UniProtKB-EC"/>
</dbReference>
<dbReference type="Proteomes" id="UP000515264">
    <property type="component" value="Chromosome 1"/>
</dbReference>